<gene>
    <name evidence="5" type="primary">S100A7</name>
</gene>
<dbReference type="GO" id="GO:0048306">
    <property type="term" value="F:calcium-dependent protein binding"/>
    <property type="evidence" value="ECO:0007669"/>
    <property type="project" value="TreeGrafter"/>
</dbReference>
<dbReference type="Gene3D" id="1.10.238.10">
    <property type="entry name" value="EF-hand"/>
    <property type="match status" value="1"/>
</dbReference>
<dbReference type="PROSITE" id="PS50222">
    <property type="entry name" value="EF_HAND_2"/>
    <property type="match status" value="1"/>
</dbReference>
<dbReference type="PANTHER" id="PTHR11639">
    <property type="entry name" value="S100 CALCIUM-BINDING PROTEIN"/>
    <property type="match status" value="1"/>
</dbReference>
<proteinExistence type="evidence at transcript level"/>
<evidence type="ECO:0000256" key="2">
    <source>
        <dbReference type="ARBA" id="ARBA00022723"/>
    </source>
</evidence>
<comment type="similarity">
    <text evidence="1">Belongs to the S-100 family.</text>
</comment>
<dbReference type="InterPro" id="IPR002048">
    <property type="entry name" value="EF_hand_dom"/>
</dbReference>
<protein>
    <submittedName>
        <fullName evidence="5">S100A7</fullName>
    </submittedName>
</protein>
<dbReference type="SMART" id="SM00054">
    <property type="entry name" value="EFh"/>
    <property type="match status" value="1"/>
</dbReference>
<evidence type="ECO:0000256" key="1">
    <source>
        <dbReference type="ARBA" id="ARBA00007323"/>
    </source>
</evidence>
<dbReference type="EMBL" id="KX343042">
    <property type="protein sequence ID" value="AOM73732.1"/>
    <property type="molecule type" value="mRNA"/>
</dbReference>
<accession>A0A1C9CJ73</accession>
<dbReference type="InterPro" id="IPR018247">
    <property type="entry name" value="EF_Hand_1_Ca_BS"/>
</dbReference>
<name>A0A1C9CJ73_RANTE</name>
<keyword evidence="2" id="KW-0479">Metal-binding</keyword>
<evidence type="ECO:0000313" key="5">
    <source>
        <dbReference type="EMBL" id="AOM73732.1"/>
    </source>
</evidence>
<evidence type="ECO:0000259" key="4">
    <source>
        <dbReference type="PROSITE" id="PS50222"/>
    </source>
</evidence>
<dbReference type="PROSITE" id="PS00018">
    <property type="entry name" value="EF_HAND_1"/>
    <property type="match status" value="1"/>
</dbReference>
<dbReference type="InterPro" id="IPR011992">
    <property type="entry name" value="EF-hand-dom_pair"/>
</dbReference>
<organism evidence="5">
    <name type="scientific">Rana temporaria</name>
    <name type="common">European common frog</name>
    <dbReference type="NCBI Taxonomy" id="8407"/>
    <lineage>
        <taxon>Eukaryota</taxon>
        <taxon>Metazoa</taxon>
        <taxon>Chordata</taxon>
        <taxon>Craniata</taxon>
        <taxon>Vertebrata</taxon>
        <taxon>Euteleostomi</taxon>
        <taxon>Amphibia</taxon>
        <taxon>Batrachia</taxon>
        <taxon>Anura</taxon>
        <taxon>Neobatrachia</taxon>
        <taxon>Ranoidea</taxon>
        <taxon>Ranidae</taxon>
        <taxon>Rana</taxon>
        <taxon>Rana</taxon>
    </lineage>
</organism>
<sequence length="95" mass="10773">MESKLTVEEIMALMVMKFESYASKSSGDKNTLCTEELSHMTPAEFPTLCTVAKKDEIVKEIIGKMDANNDKRVTFEEFMSFSSSLASFIRDNMKE</sequence>
<keyword evidence="3" id="KW-0106">Calcium</keyword>
<dbReference type="AlphaFoldDB" id="A0A1C9CJ73"/>
<feature type="domain" description="EF-hand" evidence="4">
    <location>
        <begin position="53"/>
        <end position="88"/>
    </location>
</feature>
<reference evidence="5" key="1">
    <citation type="journal article" date="2016" name="Dev. Comp. Immunol.">
        <title>An orthologue of the host-defense protein psoriasin (S100A7) is expressed in frog skin.</title>
        <authorList>
            <person name="Matthijs S."/>
            <person name="Hernalsteens J.P."/>
            <person name="Roelants K."/>
        </authorList>
    </citation>
    <scope>NUCLEOTIDE SEQUENCE</scope>
</reference>
<evidence type="ECO:0000256" key="3">
    <source>
        <dbReference type="ARBA" id="ARBA00022837"/>
    </source>
</evidence>
<dbReference type="PANTHER" id="PTHR11639:SF134">
    <property type="entry name" value="PROTEIN S100-A1-RELATED"/>
    <property type="match status" value="1"/>
</dbReference>
<dbReference type="SUPFAM" id="SSF47473">
    <property type="entry name" value="EF-hand"/>
    <property type="match status" value="1"/>
</dbReference>
<dbReference type="GO" id="GO:0005509">
    <property type="term" value="F:calcium ion binding"/>
    <property type="evidence" value="ECO:0007669"/>
    <property type="project" value="InterPro"/>
</dbReference>